<dbReference type="InterPro" id="IPR032055">
    <property type="entry name" value="TMEM72"/>
</dbReference>
<feature type="transmembrane region" description="Helical" evidence="2">
    <location>
        <begin position="130"/>
        <end position="156"/>
    </location>
</feature>
<feature type="compositionally biased region" description="Polar residues" evidence="1">
    <location>
        <begin position="56"/>
        <end position="66"/>
    </location>
</feature>
<dbReference type="PANTHER" id="PTHR28474:SF1">
    <property type="entry name" value="TRANSMEMBRANE PROTEIN 72"/>
    <property type="match status" value="1"/>
</dbReference>
<accession>A0ABD2CNJ1</accession>
<name>A0ABD2CNJ1_VESMC</name>
<keyword evidence="4" id="KW-1185">Reference proteome</keyword>
<evidence type="ECO:0000313" key="4">
    <source>
        <dbReference type="Proteomes" id="UP001607303"/>
    </source>
</evidence>
<keyword evidence="2" id="KW-0472">Membrane</keyword>
<gene>
    <name evidence="3" type="ORF">V1477_005045</name>
</gene>
<evidence type="ECO:0000256" key="2">
    <source>
        <dbReference type="SAM" id="Phobius"/>
    </source>
</evidence>
<dbReference type="EMBL" id="JAYRBN010000037">
    <property type="protein sequence ID" value="KAL2746675.1"/>
    <property type="molecule type" value="Genomic_DNA"/>
</dbReference>
<keyword evidence="2" id="KW-0812">Transmembrane</keyword>
<organism evidence="3 4">
    <name type="scientific">Vespula maculifrons</name>
    <name type="common">Eastern yellow jacket</name>
    <name type="synonym">Wasp</name>
    <dbReference type="NCBI Taxonomy" id="7453"/>
    <lineage>
        <taxon>Eukaryota</taxon>
        <taxon>Metazoa</taxon>
        <taxon>Ecdysozoa</taxon>
        <taxon>Arthropoda</taxon>
        <taxon>Hexapoda</taxon>
        <taxon>Insecta</taxon>
        <taxon>Pterygota</taxon>
        <taxon>Neoptera</taxon>
        <taxon>Endopterygota</taxon>
        <taxon>Hymenoptera</taxon>
        <taxon>Apocrita</taxon>
        <taxon>Aculeata</taxon>
        <taxon>Vespoidea</taxon>
        <taxon>Vespidae</taxon>
        <taxon>Vespinae</taxon>
        <taxon>Vespula</taxon>
    </lineage>
</organism>
<reference evidence="3 4" key="1">
    <citation type="journal article" date="2024" name="Ann. Entomol. Soc. Am.">
        <title>Genomic analyses of the southern and eastern yellowjacket wasps (Hymenoptera: Vespidae) reveal evolutionary signatures of social life.</title>
        <authorList>
            <person name="Catto M.A."/>
            <person name="Caine P.B."/>
            <person name="Orr S.E."/>
            <person name="Hunt B.G."/>
            <person name="Goodisman M.A.D."/>
        </authorList>
    </citation>
    <scope>NUCLEOTIDE SEQUENCE [LARGE SCALE GENOMIC DNA]</scope>
    <source>
        <strain evidence="3">232</strain>
        <tissue evidence="3">Head and thorax</tissue>
    </source>
</reference>
<dbReference type="AlphaFoldDB" id="A0ABD2CNJ1"/>
<dbReference type="PANTHER" id="PTHR28474">
    <property type="entry name" value="TRANSMEMBRANE PROTEIN 72"/>
    <property type="match status" value="1"/>
</dbReference>
<sequence>MSYDIYRMQKNSLQEIADVHIKSVNQMDMCELFMLLQVFVFSWKRKDPEKDKSTSQRHLQNPTNCNKRQENGPMFFKGMLHSLMREYLKLEFSGVGYRSFHRFYKKLVSSLILVCGVGVDVAYRRHNMGLYVTASSIMIFFLEITWAITLFVQICVRNEESLCSYCWSRVLAITKGWRRALFYLPLSCILAWKPHKLGLSYVAAGLLAILSLLHIASSALGRRISCQSSSGTDSVGESLLNARPENYDRFEEVLVPEVLDDGVSGPTVRVGDSDGEI</sequence>
<dbReference type="Proteomes" id="UP001607303">
    <property type="component" value="Unassembled WGS sequence"/>
</dbReference>
<comment type="caution">
    <text evidence="3">The sequence shown here is derived from an EMBL/GenBank/DDBJ whole genome shotgun (WGS) entry which is preliminary data.</text>
</comment>
<keyword evidence="2" id="KW-1133">Transmembrane helix</keyword>
<evidence type="ECO:0000256" key="1">
    <source>
        <dbReference type="SAM" id="MobiDB-lite"/>
    </source>
</evidence>
<protein>
    <submittedName>
        <fullName evidence="3">Uncharacterized protein</fullName>
    </submittedName>
</protein>
<proteinExistence type="predicted"/>
<dbReference type="Pfam" id="PF16054">
    <property type="entry name" value="TMEM72"/>
    <property type="match status" value="1"/>
</dbReference>
<feature type="transmembrane region" description="Helical" evidence="2">
    <location>
        <begin position="198"/>
        <end position="220"/>
    </location>
</feature>
<evidence type="ECO:0000313" key="3">
    <source>
        <dbReference type="EMBL" id="KAL2746675.1"/>
    </source>
</evidence>
<feature type="region of interest" description="Disordered" evidence="1">
    <location>
        <begin position="50"/>
        <end position="70"/>
    </location>
</feature>